<proteinExistence type="predicted"/>
<dbReference type="InterPro" id="IPR036397">
    <property type="entry name" value="RNaseH_sf"/>
</dbReference>
<dbReference type="SUPFAM" id="SSF53098">
    <property type="entry name" value="Ribonuclease H-like"/>
    <property type="match status" value="1"/>
</dbReference>
<accession>A0A200PMH2</accession>
<dbReference type="Gene3D" id="3.30.420.10">
    <property type="entry name" value="Ribonuclease H-like superfamily/Ribonuclease H"/>
    <property type="match status" value="1"/>
</dbReference>
<dbReference type="Proteomes" id="UP000195402">
    <property type="component" value="Unassembled WGS sequence"/>
</dbReference>
<keyword evidence="2" id="KW-1185">Reference proteome</keyword>
<protein>
    <recommendedName>
        <fullName evidence="3">RNase H type-1 domain-containing protein</fullName>
    </recommendedName>
</protein>
<dbReference type="AlphaFoldDB" id="A0A200PMH2"/>
<reference evidence="1 2" key="1">
    <citation type="journal article" date="2017" name="Mol. Plant">
        <title>The Genome of Medicinal Plant Macleaya cordata Provides New Insights into Benzylisoquinoline Alkaloids Metabolism.</title>
        <authorList>
            <person name="Liu X."/>
            <person name="Liu Y."/>
            <person name="Huang P."/>
            <person name="Ma Y."/>
            <person name="Qing Z."/>
            <person name="Tang Q."/>
            <person name="Cao H."/>
            <person name="Cheng P."/>
            <person name="Zheng Y."/>
            <person name="Yuan Z."/>
            <person name="Zhou Y."/>
            <person name="Liu J."/>
            <person name="Tang Z."/>
            <person name="Zhuo Y."/>
            <person name="Zhang Y."/>
            <person name="Yu L."/>
            <person name="Huang J."/>
            <person name="Yang P."/>
            <person name="Peng Q."/>
            <person name="Zhang J."/>
            <person name="Jiang W."/>
            <person name="Zhang Z."/>
            <person name="Lin K."/>
            <person name="Ro D.K."/>
            <person name="Chen X."/>
            <person name="Xiong X."/>
            <person name="Shang Y."/>
            <person name="Huang S."/>
            <person name="Zeng J."/>
        </authorList>
    </citation>
    <scope>NUCLEOTIDE SEQUENCE [LARGE SCALE GENOMIC DNA]</scope>
    <source>
        <strain evidence="2">cv. BLH2017</strain>
        <tissue evidence="1">Root</tissue>
    </source>
</reference>
<dbReference type="InterPro" id="IPR012337">
    <property type="entry name" value="RNaseH-like_sf"/>
</dbReference>
<gene>
    <name evidence="1" type="ORF">BVC80_8689g10</name>
</gene>
<name>A0A200PMH2_MACCD</name>
<sequence>MATRTCVLYIKWFRDEQPGGIAGVIRRVDSKLVASWFHNKYKIPWTILLWWNKIRDLARNLDLVAGHVYRKLNAPADAIAAMGYSTRTDHIFLSDIPKRLVGLARLDRIGIPYIRNG</sequence>
<organism evidence="1 2">
    <name type="scientific">Macleaya cordata</name>
    <name type="common">Five-seeded plume-poppy</name>
    <name type="synonym">Bocconia cordata</name>
    <dbReference type="NCBI Taxonomy" id="56857"/>
    <lineage>
        <taxon>Eukaryota</taxon>
        <taxon>Viridiplantae</taxon>
        <taxon>Streptophyta</taxon>
        <taxon>Embryophyta</taxon>
        <taxon>Tracheophyta</taxon>
        <taxon>Spermatophyta</taxon>
        <taxon>Magnoliopsida</taxon>
        <taxon>Ranunculales</taxon>
        <taxon>Papaveraceae</taxon>
        <taxon>Papaveroideae</taxon>
        <taxon>Macleaya</taxon>
    </lineage>
</organism>
<evidence type="ECO:0008006" key="3">
    <source>
        <dbReference type="Google" id="ProtNLM"/>
    </source>
</evidence>
<dbReference type="GO" id="GO:0003676">
    <property type="term" value="F:nucleic acid binding"/>
    <property type="evidence" value="ECO:0007669"/>
    <property type="project" value="InterPro"/>
</dbReference>
<comment type="caution">
    <text evidence="1">The sequence shown here is derived from an EMBL/GenBank/DDBJ whole genome shotgun (WGS) entry which is preliminary data.</text>
</comment>
<evidence type="ECO:0000313" key="2">
    <source>
        <dbReference type="Proteomes" id="UP000195402"/>
    </source>
</evidence>
<dbReference type="EMBL" id="MVGT01004482">
    <property type="protein sequence ID" value="OUZ99406.1"/>
    <property type="molecule type" value="Genomic_DNA"/>
</dbReference>
<evidence type="ECO:0000313" key="1">
    <source>
        <dbReference type="EMBL" id="OUZ99406.1"/>
    </source>
</evidence>
<dbReference type="InParanoid" id="A0A200PMH2"/>